<name>A0A512NI32_9HYPH</name>
<evidence type="ECO:0000259" key="4">
    <source>
        <dbReference type="Pfam" id="PF13579"/>
    </source>
</evidence>
<feature type="coiled-coil region" evidence="2">
    <location>
        <begin position="341"/>
        <end position="368"/>
    </location>
</feature>
<dbReference type="OrthoDB" id="186663at2"/>
<comment type="caution">
    <text evidence="5">The sequence shown here is derived from an EMBL/GenBank/DDBJ whole genome shotgun (WGS) entry which is preliminary data.</text>
</comment>
<dbReference type="PANTHER" id="PTHR45947">
    <property type="entry name" value="SULFOQUINOVOSYL TRANSFERASE SQD2"/>
    <property type="match status" value="1"/>
</dbReference>
<evidence type="ECO:0000313" key="5">
    <source>
        <dbReference type="EMBL" id="GEP58617.1"/>
    </source>
</evidence>
<dbReference type="AlphaFoldDB" id="A0A512NI32"/>
<dbReference type="InterPro" id="IPR001296">
    <property type="entry name" value="Glyco_trans_1"/>
</dbReference>
<dbReference type="SUPFAM" id="SSF48452">
    <property type="entry name" value="TPR-like"/>
    <property type="match status" value="2"/>
</dbReference>
<keyword evidence="6" id="KW-1185">Reference proteome</keyword>
<dbReference type="RefSeq" id="WP_147154017.1">
    <property type="nucleotide sequence ID" value="NZ_BKAJ01000106.1"/>
</dbReference>
<gene>
    <name evidence="5" type="ORF">RSO01_57830</name>
</gene>
<dbReference type="InterPro" id="IPR028098">
    <property type="entry name" value="Glyco_trans_4-like_N"/>
</dbReference>
<feature type="domain" description="Glycosyltransferase subfamily 4-like N-terminal" evidence="4">
    <location>
        <begin position="542"/>
        <end position="720"/>
    </location>
</feature>
<evidence type="ECO:0000313" key="6">
    <source>
        <dbReference type="Proteomes" id="UP000321058"/>
    </source>
</evidence>
<dbReference type="InterPro" id="IPR050194">
    <property type="entry name" value="Glycosyltransferase_grp1"/>
</dbReference>
<keyword evidence="2" id="KW-0175">Coiled coil</keyword>
<evidence type="ECO:0000259" key="3">
    <source>
        <dbReference type="Pfam" id="PF00534"/>
    </source>
</evidence>
<dbReference type="InterPro" id="IPR011990">
    <property type="entry name" value="TPR-like_helical_dom_sf"/>
</dbReference>
<dbReference type="Pfam" id="PF13579">
    <property type="entry name" value="Glyco_trans_4_4"/>
    <property type="match status" value="1"/>
</dbReference>
<accession>A0A512NI32</accession>
<dbReference type="Gene3D" id="1.25.40.10">
    <property type="entry name" value="Tetratricopeptide repeat domain"/>
    <property type="match status" value="2"/>
</dbReference>
<feature type="repeat" description="TPR" evidence="1">
    <location>
        <begin position="93"/>
        <end position="126"/>
    </location>
</feature>
<dbReference type="CDD" id="cd03794">
    <property type="entry name" value="GT4_WbuB-like"/>
    <property type="match status" value="1"/>
</dbReference>
<dbReference type="PANTHER" id="PTHR45947:SF3">
    <property type="entry name" value="SULFOQUINOVOSYL TRANSFERASE SQD2"/>
    <property type="match status" value="1"/>
</dbReference>
<feature type="domain" description="Glycosyl transferase family 1" evidence="3">
    <location>
        <begin position="737"/>
        <end position="907"/>
    </location>
</feature>
<organism evidence="5 6">
    <name type="scientific">Reyranella soli</name>
    <dbReference type="NCBI Taxonomy" id="1230389"/>
    <lineage>
        <taxon>Bacteria</taxon>
        <taxon>Pseudomonadati</taxon>
        <taxon>Pseudomonadota</taxon>
        <taxon>Alphaproteobacteria</taxon>
        <taxon>Hyphomicrobiales</taxon>
        <taxon>Reyranellaceae</taxon>
        <taxon>Reyranella</taxon>
    </lineage>
</organism>
<dbReference type="PROSITE" id="PS50005">
    <property type="entry name" value="TPR"/>
    <property type="match status" value="2"/>
</dbReference>
<dbReference type="EMBL" id="BKAJ01000106">
    <property type="protein sequence ID" value="GEP58617.1"/>
    <property type="molecule type" value="Genomic_DNA"/>
</dbReference>
<dbReference type="Gene3D" id="3.40.50.2000">
    <property type="entry name" value="Glycogen Phosphorylase B"/>
    <property type="match status" value="2"/>
</dbReference>
<feature type="repeat" description="TPR" evidence="1">
    <location>
        <begin position="59"/>
        <end position="92"/>
    </location>
</feature>
<dbReference type="Proteomes" id="UP000321058">
    <property type="component" value="Unassembled WGS sequence"/>
</dbReference>
<evidence type="ECO:0000256" key="2">
    <source>
        <dbReference type="SAM" id="Coils"/>
    </source>
</evidence>
<reference evidence="5 6" key="1">
    <citation type="submission" date="2019-07" db="EMBL/GenBank/DDBJ databases">
        <title>Whole genome shotgun sequence of Reyranella soli NBRC 108950.</title>
        <authorList>
            <person name="Hosoyama A."/>
            <person name="Uohara A."/>
            <person name="Ohji S."/>
            <person name="Ichikawa N."/>
        </authorList>
    </citation>
    <scope>NUCLEOTIDE SEQUENCE [LARGE SCALE GENOMIC DNA]</scope>
    <source>
        <strain evidence="5 6">NBRC 108950</strain>
    </source>
</reference>
<sequence>MTQFRRILREMLRPLGRRFPLPWLGRRKLAEGRAAFKAGDHPAAERSFLAALQLGVGEDTCRLHLARIYNRKGDWEKALEQWSWLLQKDPANLEAQLQVARAQLRLHHFAEAILGFQTVLTLQPNHAEAQQRLRDLEASSNHGTASGPTAASMLLDEGKAAFKAENLAHSEATFLKAMAVGADEAECRRHLARIYNLEQDWKRALEQWLWLRDLNPKELEPQLQVARGQFRTGRFAEASDSFKCVLALAPDHTEAQEGIKQISAIREQTVASQMADDRESWVSVVPPNLRWQVASTSLETSVGAVEAAIDLALRQIATLPSCVHSYGDAEGELRAHRQLYALQAEARIDELSRQLREVKRTLQVLTRRTGKMLDAFEDEVADRKRVTPSEHRFFRVHSVDSVAKSAVDIHRSRDFETAVMWLFRTNSVDDRQSLLMSFGDALREFDRLSAIRAYWLAFGASPTSIMAERIAARMFQSGDLTNSSALVRLAPSVASSAVIEEMRSSISIFNEGIDIPPAEHATGDLKRLAYVASTSLPFQVAGYTVRTHQLLSALAGSGVDCICFTRPGYPWDRPLTAIANEEGEQATHVIGPVTYVHTPLPSTREPEKLVELMSNALEQHFRAYGCNIVQAASNSRNALPALIAARRTGARFIYEVRGLWELSAASRFPGWEATERYAFDRKLEVLVAANADHVLTINEGIAQELIGSGLASDRISVLPNAVDSSRFLPTPKAPALMASLELRHDDFVVVYAGSLTFYEGLDDLITAVSLMRQQGTSAKVVIVGDGEARDELQGLAINRGIQHAVIFVGRQSPDEISAYLSLADVVAIPRKPFEVCKVVSPLKPFEAMSMSKAVIVSDLPALREIVIDGQTGLICKPADPQDLARTLTRVQSDPELQQRLGQAARKWVIDCRSWASNAERLGNLYSNLGNAGTAQ</sequence>
<proteinExistence type="predicted"/>
<dbReference type="Pfam" id="PF00534">
    <property type="entry name" value="Glycos_transf_1"/>
    <property type="match status" value="1"/>
</dbReference>
<dbReference type="SUPFAM" id="SSF53756">
    <property type="entry name" value="UDP-Glycosyltransferase/glycogen phosphorylase"/>
    <property type="match status" value="1"/>
</dbReference>
<dbReference type="InterPro" id="IPR019734">
    <property type="entry name" value="TPR_rpt"/>
</dbReference>
<keyword evidence="1" id="KW-0802">TPR repeat</keyword>
<dbReference type="SMART" id="SM00028">
    <property type="entry name" value="TPR"/>
    <property type="match status" value="6"/>
</dbReference>
<evidence type="ECO:0000256" key="1">
    <source>
        <dbReference type="PROSITE-ProRule" id="PRU00339"/>
    </source>
</evidence>
<protein>
    <submittedName>
        <fullName evidence="5">Uncharacterized protein</fullName>
    </submittedName>
</protein>
<dbReference type="GO" id="GO:0016757">
    <property type="term" value="F:glycosyltransferase activity"/>
    <property type="evidence" value="ECO:0007669"/>
    <property type="project" value="InterPro"/>
</dbReference>